<sequence length="261" mass="27976">MTAEPTDPKTLRQWQAELAALAAKLTDPITLKVIRDDMTTTTHTKPGLLEQLRQAHAHGGETGKASGSSPGVPIRVAAADLQRNLDREAATLHFNALVQDADTVSRIRAAAGIAGRWADVHQVAAAVLELRYMVERIEELLDPPRRLHIAAACPACGQGMVWRLDPSTGELVQAPALALDARTGCTCLGCGQVWGPENLEFLQGVLTVEQARRPRLRSSAEGNGHRSEVPVTHTGDPDRNDDQAHARSAAVNSEPQGGTRP</sequence>
<feature type="compositionally biased region" description="Polar residues" evidence="1">
    <location>
        <begin position="250"/>
        <end position="261"/>
    </location>
</feature>
<evidence type="ECO:0000256" key="1">
    <source>
        <dbReference type="SAM" id="MobiDB-lite"/>
    </source>
</evidence>
<dbReference type="Pfam" id="PF24029">
    <property type="entry name" value="DUF7340"/>
    <property type="match status" value="1"/>
</dbReference>
<feature type="domain" description="DUF7340" evidence="2">
    <location>
        <begin position="145"/>
        <end position="206"/>
    </location>
</feature>
<dbReference type="InterPro" id="IPR055765">
    <property type="entry name" value="DUF7341"/>
</dbReference>
<evidence type="ECO:0000259" key="3">
    <source>
        <dbReference type="Pfam" id="PF24030"/>
    </source>
</evidence>
<dbReference type="EMBL" id="LQMT02000042">
    <property type="protein sequence ID" value="ONF62281.1"/>
    <property type="molecule type" value="Genomic_DNA"/>
</dbReference>
<proteinExistence type="predicted"/>
<dbReference type="RefSeq" id="WP_063275878.1">
    <property type="nucleotide sequence ID" value="NZ_LQMT02000042.1"/>
</dbReference>
<name>A0A1W2LHD9_9PSEU</name>
<evidence type="ECO:0000313" key="5">
    <source>
        <dbReference type="Proteomes" id="UP000076660"/>
    </source>
</evidence>
<gene>
    <name evidence="4" type="ORF">AVR91_0238620</name>
</gene>
<dbReference type="InterPro" id="IPR055764">
    <property type="entry name" value="DUF7340"/>
</dbReference>
<dbReference type="Proteomes" id="UP000076660">
    <property type="component" value="Unassembled WGS sequence"/>
</dbReference>
<dbReference type="AlphaFoldDB" id="A0A1W2LHD9"/>
<accession>A0A1W2LHD9</accession>
<feature type="region of interest" description="Disordered" evidence="1">
    <location>
        <begin position="214"/>
        <end position="261"/>
    </location>
</feature>
<dbReference type="Pfam" id="PF24030">
    <property type="entry name" value="DUF7341"/>
    <property type="match status" value="1"/>
</dbReference>
<feature type="compositionally biased region" description="Basic and acidic residues" evidence="1">
    <location>
        <begin position="235"/>
        <end position="245"/>
    </location>
</feature>
<feature type="domain" description="DUF7341" evidence="3">
    <location>
        <begin position="11"/>
        <end position="141"/>
    </location>
</feature>
<evidence type="ECO:0000313" key="4">
    <source>
        <dbReference type="EMBL" id="ONF62281.1"/>
    </source>
</evidence>
<dbReference type="OrthoDB" id="3700898at2"/>
<evidence type="ECO:0000259" key="2">
    <source>
        <dbReference type="Pfam" id="PF24029"/>
    </source>
</evidence>
<organism evidence="4 5">
    <name type="scientific">Amycolatopsis keratiniphila subsp. keratiniphila</name>
    <dbReference type="NCBI Taxonomy" id="227715"/>
    <lineage>
        <taxon>Bacteria</taxon>
        <taxon>Bacillati</taxon>
        <taxon>Actinomycetota</taxon>
        <taxon>Actinomycetes</taxon>
        <taxon>Pseudonocardiales</taxon>
        <taxon>Pseudonocardiaceae</taxon>
        <taxon>Amycolatopsis</taxon>
        <taxon>Amycolatopsis japonica group</taxon>
    </lineage>
</organism>
<reference evidence="4 5" key="1">
    <citation type="submission" date="2016-12" db="EMBL/GenBank/DDBJ databases">
        <title>Amycolatopsis keratiniphila subsp. keratiniphila genome sequencing and assembly.</title>
        <authorList>
            <person name="Mayilraj S."/>
            <person name="Kaur N."/>
        </authorList>
    </citation>
    <scope>NUCLEOTIDE SEQUENCE [LARGE SCALE GENOMIC DNA]</scope>
    <source>
        <strain evidence="4 5">DSM 44409</strain>
    </source>
</reference>
<protein>
    <submittedName>
        <fullName evidence="4">Uncharacterized protein</fullName>
    </submittedName>
</protein>
<comment type="caution">
    <text evidence="4">The sequence shown here is derived from an EMBL/GenBank/DDBJ whole genome shotgun (WGS) entry which is preliminary data.</text>
</comment>